<dbReference type="Proteomes" id="UP000011693">
    <property type="component" value="Unassembled WGS sequence"/>
</dbReference>
<dbReference type="Pfam" id="PF07687">
    <property type="entry name" value="M20_dimer"/>
    <property type="match status" value="1"/>
</dbReference>
<sequence>MRALQDADVSLRRPIDVVCFTEEEGARFSDGVLGSAVATGQRSVDDALSLEAENGTTLEESLAAIGFHGDGRLDASAWDSWLEIHIEQNDRLETVDVPLGVVTTITGTVRLQIEIIGEANHSGSTKMSERQDALAAASEIVLDLEAATSEAVERYGDTVVGTAGKLDVEPNAINVVPGKVELGIDVRDIEYASMEYIIGEVKKELSRIEQERGVVTTFKRPYDIEPISMSDRCIHALSTAAETAGIESIELHSGAGHDTMHVAKVTESGLIFAPSHNGISHSPMEWTEWCDCVAATQVLASALAKLAH</sequence>
<dbReference type="SUPFAM" id="SSF53187">
    <property type="entry name" value="Zn-dependent exopeptidases"/>
    <property type="match status" value="1"/>
</dbReference>
<dbReference type="AlphaFoldDB" id="M0B1Y2"/>
<evidence type="ECO:0000313" key="3">
    <source>
        <dbReference type="EMBL" id="ELZ04916.1"/>
    </source>
</evidence>
<dbReference type="InterPro" id="IPR010158">
    <property type="entry name" value="Amidase_Cbmase"/>
</dbReference>
<evidence type="ECO:0000256" key="1">
    <source>
        <dbReference type="ARBA" id="ARBA00022801"/>
    </source>
</evidence>
<dbReference type="PANTHER" id="PTHR32494">
    <property type="entry name" value="ALLANTOATE DEIMINASE-RELATED"/>
    <property type="match status" value="1"/>
</dbReference>
<evidence type="ECO:0000259" key="2">
    <source>
        <dbReference type="Pfam" id="PF07687"/>
    </source>
</evidence>
<organism evidence="3 4">
    <name type="scientific">Natrialba chahannaoensis JCM 10990</name>
    <dbReference type="NCBI Taxonomy" id="1227492"/>
    <lineage>
        <taxon>Archaea</taxon>
        <taxon>Methanobacteriati</taxon>
        <taxon>Methanobacteriota</taxon>
        <taxon>Stenosarchaea group</taxon>
        <taxon>Halobacteria</taxon>
        <taxon>Halobacteriales</taxon>
        <taxon>Natrialbaceae</taxon>
        <taxon>Natrialba</taxon>
    </lineage>
</organism>
<dbReference type="Gene3D" id="3.40.630.10">
    <property type="entry name" value="Zn peptidases"/>
    <property type="match status" value="1"/>
</dbReference>
<keyword evidence="4" id="KW-1185">Reference proteome</keyword>
<dbReference type="InterPro" id="IPR011650">
    <property type="entry name" value="Peptidase_M20_dimer"/>
</dbReference>
<dbReference type="NCBIfam" id="TIGR01879">
    <property type="entry name" value="hydantase"/>
    <property type="match status" value="1"/>
</dbReference>
<keyword evidence="1" id="KW-0378">Hydrolase</keyword>
<proteinExistence type="predicted"/>
<evidence type="ECO:0000313" key="4">
    <source>
        <dbReference type="Proteomes" id="UP000011693"/>
    </source>
</evidence>
<dbReference type="GO" id="GO:0016813">
    <property type="term" value="F:hydrolase activity, acting on carbon-nitrogen (but not peptide) bonds, in linear amidines"/>
    <property type="evidence" value="ECO:0007669"/>
    <property type="project" value="InterPro"/>
</dbReference>
<comment type="caution">
    <text evidence="3">The sequence shown here is derived from an EMBL/GenBank/DDBJ whole genome shotgun (WGS) entry which is preliminary data.</text>
</comment>
<dbReference type="EMBL" id="AOIN01000022">
    <property type="protein sequence ID" value="ELZ04916.1"/>
    <property type="molecule type" value="Genomic_DNA"/>
</dbReference>
<dbReference type="PANTHER" id="PTHR32494:SF5">
    <property type="entry name" value="ALLANTOATE AMIDOHYDROLASE"/>
    <property type="match status" value="1"/>
</dbReference>
<reference evidence="3 4" key="1">
    <citation type="journal article" date="2014" name="PLoS Genet.">
        <title>Phylogenetically driven sequencing of extremely halophilic archaea reveals strategies for static and dynamic osmo-response.</title>
        <authorList>
            <person name="Becker E.A."/>
            <person name="Seitzer P.M."/>
            <person name="Tritt A."/>
            <person name="Larsen D."/>
            <person name="Krusor M."/>
            <person name="Yao A.I."/>
            <person name="Wu D."/>
            <person name="Madern D."/>
            <person name="Eisen J.A."/>
            <person name="Darling A.E."/>
            <person name="Facciotti M.T."/>
        </authorList>
    </citation>
    <scope>NUCLEOTIDE SEQUENCE [LARGE SCALE GENOMIC DNA]</scope>
    <source>
        <strain evidence="3 4">JCM 10990</strain>
    </source>
</reference>
<gene>
    <name evidence="3" type="ORF">C482_02886</name>
</gene>
<protein>
    <submittedName>
        <fullName evidence="3">Hydantoinase/carbamoylase family amidase</fullName>
    </submittedName>
</protein>
<dbReference type="InterPro" id="IPR036264">
    <property type="entry name" value="Bact_exopeptidase_dim_dom"/>
</dbReference>
<dbReference type="Pfam" id="PF01546">
    <property type="entry name" value="Peptidase_M20"/>
    <property type="match status" value="1"/>
</dbReference>
<name>M0B1Y2_9EURY</name>
<dbReference type="SUPFAM" id="SSF55031">
    <property type="entry name" value="Bacterial exopeptidase dimerisation domain"/>
    <property type="match status" value="1"/>
</dbReference>
<dbReference type="PATRIC" id="fig|1227492.4.peg.558"/>
<accession>M0B1Y2</accession>
<dbReference type="STRING" id="1227492.C482_02886"/>
<dbReference type="Gene3D" id="3.30.70.360">
    <property type="match status" value="1"/>
</dbReference>
<feature type="domain" description="Peptidase M20 dimerisation" evidence="2">
    <location>
        <begin position="107"/>
        <end position="208"/>
    </location>
</feature>
<dbReference type="InterPro" id="IPR002933">
    <property type="entry name" value="Peptidase_M20"/>
</dbReference>